<feature type="transmembrane region" description="Helical" evidence="2">
    <location>
        <begin position="849"/>
        <end position="867"/>
    </location>
</feature>
<feature type="compositionally biased region" description="Polar residues" evidence="1">
    <location>
        <begin position="206"/>
        <end position="219"/>
    </location>
</feature>
<dbReference type="Pfam" id="PF09746">
    <property type="entry name" value="Membralin"/>
    <property type="match status" value="2"/>
</dbReference>
<feature type="compositionally biased region" description="Polar residues" evidence="1">
    <location>
        <begin position="482"/>
        <end position="493"/>
    </location>
</feature>
<keyword evidence="2" id="KW-1133">Transmembrane helix</keyword>
<protein>
    <submittedName>
        <fullName evidence="4">Uncharacterized protein</fullName>
    </submittedName>
</protein>
<dbReference type="GO" id="GO:1904294">
    <property type="term" value="P:positive regulation of ERAD pathway"/>
    <property type="evidence" value="ECO:0007669"/>
    <property type="project" value="TreeGrafter"/>
</dbReference>
<feature type="region of interest" description="Disordered" evidence="1">
    <location>
        <begin position="922"/>
        <end position="960"/>
    </location>
</feature>
<dbReference type="Proteomes" id="UP000887574">
    <property type="component" value="Unplaced"/>
</dbReference>
<dbReference type="AlphaFoldDB" id="A0A915D3A3"/>
<keyword evidence="3" id="KW-1185">Reference proteome</keyword>
<organism evidence="3 4">
    <name type="scientific">Ditylenchus dipsaci</name>
    <dbReference type="NCBI Taxonomy" id="166011"/>
    <lineage>
        <taxon>Eukaryota</taxon>
        <taxon>Metazoa</taxon>
        <taxon>Ecdysozoa</taxon>
        <taxon>Nematoda</taxon>
        <taxon>Chromadorea</taxon>
        <taxon>Rhabditida</taxon>
        <taxon>Tylenchina</taxon>
        <taxon>Tylenchomorpha</taxon>
        <taxon>Sphaerularioidea</taxon>
        <taxon>Anguinidae</taxon>
        <taxon>Anguininae</taxon>
        <taxon>Ditylenchus</taxon>
    </lineage>
</organism>
<reference evidence="4" key="1">
    <citation type="submission" date="2022-11" db="UniProtKB">
        <authorList>
            <consortium name="WormBaseParasite"/>
        </authorList>
    </citation>
    <scope>IDENTIFICATION</scope>
</reference>
<dbReference type="PANTHER" id="PTHR21650">
    <property type="entry name" value="MEMBRALIN/KINETOCHORE PROTEIN NUF2"/>
    <property type="match status" value="1"/>
</dbReference>
<name>A0A915D3A3_9BILA</name>
<feature type="transmembrane region" description="Helical" evidence="2">
    <location>
        <begin position="1121"/>
        <end position="1141"/>
    </location>
</feature>
<feature type="region of interest" description="Disordered" evidence="1">
    <location>
        <begin position="469"/>
        <end position="493"/>
    </location>
</feature>
<feature type="compositionally biased region" description="Low complexity" evidence="1">
    <location>
        <begin position="220"/>
        <end position="255"/>
    </location>
</feature>
<keyword evidence="2" id="KW-0812">Transmembrane</keyword>
<evidence type="ECO:0000256" key="1">
    <source>
        <dbReference type="SAM" id="MobiDB-lite"/>
    </source>
</evidence>
<keyword evidence="2" id="KW-0472">Membrane</keyword>
<dbReference type="GO" id="GO:0005783">
    <property type="term" value="C:endoplasmic reticulum"/>
    <property type="evidence" value="ECO:0007669"/>
    <property type="project" value="TreeGrafter"/>
</dbReference>
<dbReference type="PANTHER" id="PTHR21650:SF4">
    <property type="entry name" value="MEMBRALIN"/>
    <property type="match status" value="1"/>
</dbReference>
<dbReference type="InterPro" id="IPR019144">
    <property type="entry name" value="Membralin"/>
</dbReference>
<proteinExistence type="predicted"/>
<accession>A0A915D3A3</accession>
<evidence type="ECO:0000313" key="3">
    <source>
        <dbReference type="Proteomes" id="UP000887574"/>
    </source>
</evidence>
<feature type="region of interest" description="Disordered" evidence="1">
    <location>
        <begin position="185"/>
        <end position="255"/>
    </location>
</feature>
<dbReference type="WBParaSite" id="jg14967">
    <property type="protein sequence ID" value="jg14967"/>
    <property type="gene ID" value="jg14967"/>
</dbReference>
<feature type="compositionally biased region" description="Polar residues" evidence="1">
    <location>
        <begin position="926"/>
        <end position="937"/>
    </location>
</feature>
<evidence type="ECO:0000313" key="4">
    <source>
        <dbReference type="WBParaSite" id="jg14967"/>
    </source>
</evidence>
<sequence length="1168" mass="131903">MTVRNNERCIIYKAGLPPCTTFHPPSHIVVASLFALDLASHIYSSNAQSATRGAHQTSNEKLDKLVPFKEIDSNGTRMSEEVHGVETFERNIHDTTPPQSKQDNNNQINNEYSCNTFTERRTYGCDENGEMTIQIDQQPSQRVSPVEPVRPITPITDQAHISRLGIHSGKSGNHPTTKSFMVELAETEEHSTQPSELGKQQDFADHSNNYNERSAGFQNGSAGVRSSARSSQRPSSSLSSASSNARSASSSAASSTGIMLSSAAGSVPLKKVTRKSRLVSIHDGRPVSPFVESVHYEPLHPRPASSSLSSPRRQTRFEENISYSHHNNDKNNHLYADQQQKSRRSEFSHVLQEDDYVTQNPFAKSQIPKGYNWLLVFLVVSARSPHLQELPMRRNQVSIVNCPIIPSRPPIVVATTVSSNTKSLSTRKQQTPKKGVLKRNSDPIQLKQAVHQFLHNHWNVEPKIRRKVTGGWQATRRRPFSGGTNRPNLNRTSPNCSVIKRSASVTDLSQVRISLDTLSLEGPAKQMQKSLETSREELRRGFATHLDLTRMRLKVEKRIERRRSLTLANNQLHNQMANAKSNAVVDKYSTKLYKGRRALSDLALDCMELNTHLNIEELKNFHRKGNSGYNAIAIDSLALSRARTHCKRVSFSAPTTTIYVPRNKSSPNLETITYLQQKPQLFTHFQHSQRVQRIQPILTRRSRRLSANPLGACSNKPTRAHPSIVVTTTIGADYSSADDYPLSHMDFATFKAWRRGSRLSIDVLDMFYMDVEKSNANGRQQQASSIQSIQVQGNANDAGATNPIPNHDNHTILANNNRFGVVRDRLFHVMLVKVAISYSRYVSYFWRRVIEFSVLVMAISLLGLLIYEGVVRVEVIQNLEEFHRLQAKAQKESSRLPEDYYTHFDLRQIFVRGPIALPKELKTKHQNSNPLQPSNKPGTARKANEEVVEESPFEGKPTANSSSLAGYVHSLLAFFYQPIDLNFNELDSDGIVSGREAVPVIEDQIEQLEELEKRFGVDSNAPEPAFAYVVEYSLHYGLLKLSPSMRQEYAIPSMLVQLDSESDECFGDWKSKFLMRYLTGFEDIIMSSVRSLAENETEKGYLRDMISGEHYHFISMGISRVSYLTALLVMLIFTFAISMLLRFSHHQIFLFIVDLLQMFELNQPLVFQ</sequence>
<evidence type="ECO:0000256" key="2">
    <source>
        <dbReference type="SAM" id="Phobius"/>
    </source>
</evidence>
<dbReference type="GO" id="GO:0034976">
    <property type="term" value="P:response to endoplasmic reticulum stress"/>
    <property type="evidence" value="ECO:0007669"/>
    <property type="project" value="TreeGrafter"/>
</dbReference>